<dbReference type="AlphaFoldDB" id="A0A7C1JZL1"/>
<keyword evidence="4" id="KW-0963">Cytoplasm</keyword>
<keyword evidence="6" id="KW-0143">Chaperone</keyword>
<reference evidence="12" key="1">
    <citation type="journal article" date="2020" name="mSystems">
        <title>Genome- and Community-Level Interaction Insights into Carbon Utilization and Element Cycling Functions of Hydrothermarchaeota in Hydrothermal Sediment.</title>
        <authorList>
            <person name="Zhou Z."/>
            <person name="Liu Y."/>
            <person name="Xu W."/>
            <person name="Pan J."/>
            <person name="Luo Z.H."/>
            <person name="Li M."/>
        </authorList>
    </citation>
    <scope>NUCLEOTIDE SEQUENCE [LARGE SCALE GENOMIC DNA]</scope>
    <source>
        <strain evidence="12">SpSt-289</strain>
    </source>
</reference>
<evidence type="ECO:0000259" key="11">
    <source>
        <dbReference type="PROSITE" id="PS50059"/>
    </source>
</evidence>
<evidence type="ECO:0000256" key="9">
    <source>
        <dbReference type="PROSITE-ProRule" id="PRU00277"/>
    </source>
</evidence>
<evidence type="ECO:0000256" key="5">
    <source>
        <dbReference type="ARBA" id="ARBA00023110"/>
    </source>
</evidence>
<proteinExistence type="inferred from homology"/>
<evidence type="ECO:0000256" key="10">
    <source>
        <dbReference type="RuleBase" id="RU003915"/>
    </source>
</evidence>
<protein>
    <recommendedName>
        <fullName evidence="10">Peptidyl-prolyl cis-trans isomerase</fullName>
        <ecNumber evidence="10">5.2.1.8</ecNumber>
    </recommendedName>
</protein>
<dbReference type="PROSITE" id="PS50059">
    <property type="entry name" value="FKBP_PPIASE"/>
    <property type="match status" value="1"/>
</dbReference>
<evidence type="ECO:0000256" key="3">
    <source>
        <dbReference type="ARBA" id="ARBA00006577"/>
    </source>
</evidence>
<dbReference type="GO" id="GO:0042026">
    <property type="term" value="P:protein refolding"/>
    <property type="evidence" value="ECO:0007669"/>
    <property type="project" value="UniProtKB-ARBA"/>
</dbReference>
<keyword evidence="7 9" id="KW-0413">Isomerase</keyword>
<dbReference type="PANTHER" id="PTHR47861:SF3">
    <property type="entry name" value="FKBP-TYPE PEPTIDYL-PROLYL CIS-TRANS ISOMERASE SLYD"/>
    <property type="match status" value="1"/>
</dbReference>
<dbReference type="SUPFAM" id="SSF54534">
    <property type="entry name" value="FKBP-like"/>
    <property type="match status" value="1"/>
</dbReference>
<evidence type="ECO:0000313" key="12">
    <source>
        <dbReference type="EMBL" id="HDX31049.1"/>
    </source>
</evidence>
<comment type="similarity">
    <text evidence="3 10">Belongs to the FKBP-type PPIase family.</text>
</comment>
<evidence type="ECO:0000256" key="7">
    <source>
        <dbReference type="ARBA" id="ARBA00023235"/>
    </source>
</evidence>
<sequence>MNTKNLAVADGTVVQIEYTLSLADGEVVDSSSEHGPLAFLQGAGEIIPGLEAAMYGMVAGERKQVVVTPDLAYGEYEPDNYQVVPLEAFEDATELEPGMALEFFDEENNEVIEGYISEIQPNGVVVDFNHWLAGETLYFDVKVVDVRPATPEELEHGHAHSAGSGHSH</sequence>
<dbReference type="InterPro" id="IPR001179">
    <property type="entry name" value="PPIase_FKBP_dom"/>
</dbReference>
<evidence type="ECO:0000256" key="4">
    <source>
        <dbReference type="ARBA" id="ARBA00022490"/>
    </source>
</evidence>
<dbReference type="Gene3D" id="3.10.50.40">
    <property type="match status" value="1"/>
</dbReference>
<gene>
    <name evidence="12" type="ORF">ENQ20_06090</name>
</gene>
<dbReference type="InterPro" id="IPR046357">
    <property type="entry name" value="PPIase_dom_sf"/>
</dbReference>
<dbReference type="Pfam" id="PF00254">
    <property type="entry name" value="FKBP_C"/>
    <property type="match status" value="1"/>
</dbReference>
<comment type="catalytic activity">
    <reaction evidence="1 9 10">
        <text>[protein]-peptidylproline (omega=180) = [protein]-peptidylproline (omega=0)</text>
        <dbReference type="Rhea" id="RHEA:16237"/>
        <dbReference type="Rhea" id="RHEA-COMP:10747"/>
        <dbReference type="Rhea" id="RHEA-COMP:10748"/>
        <dbReference type="ChEBI" id="CHEBI:83833"/>
        <dbReference type="ChEBI" id="CHEBI:83834"/>
        <dbReference type="EC" id="5.2.1.8"/>
    </reaction>
</comment>
<organism evidence="12">
    <name type="scientific">Caldilinea aerophila</name>
    <dbReference type="NCBI Taxonomy" id="133453"/>
    <lineage>
        <taxon>Bacteria</taxon>
        <taxon>Bacillati</taxon>
        <taxon>Chloroflexota</taxon>
        <taxon>Caldilineae</taxon>
        <taxon>Caldilineales</taxon>
        <taxon>Caldilineaceae</taxon>
        <taxon>Caldilinea</taxon>
    </lineage>
</organism>
<comment type="function">
    <text evidence="8">Also involved in hydrogenase metallocenter assembly, probably by participating in the nickel insertion step. This function in hydrogenase biosynthesis requires chaperone activity and the presence of the metal-binding domain, but not PPIase activity.</text>
</comment>
<dbReference type="EC" id="5.2.1.8" evidence="10"/>
<dbReference type="GO" id="GO:0005737">
    <property type="term" value="C:cytoplasm"/>
    <property type="evidence" value="ECO:0007669"/>
    <property type="project" value="UniProtKB-SubCell"/>
</dbReference>
<dbReference type="EMBL" id="DSMG01000066">
    <property type="protein sequence ID" value="HDX31049.1"/>
    <property type="molecule type" value="Genomic_DNA"/>
</dbReference>
<evidence type="ECO:0000256" key="8">
    <source>
        <dbReference type="ARBA" id="ARBA00037071"/>
    </source>
</evidence>
<evidence type="ECO:0000256" key="2">
    <source>
        <dbReference type="ARBA" id="ARBA00004496"/>
    </source>
</evidence>
<name>A0A7C1JZL1_9CHLR</name>
<comment type="caution">
    <text evidence="12">The sequence shown here is derived from an EMBL/GenBank/DDBJ whole genome shotgun (WGS) entry which is preliminary data.</text>
</comment>
<evidence type="ECO:0000256" key="6">
    <source>
        <dbReference type="ARBA" id="ARBA00023186"/>
    </source>
</evidence>
<dbReference type="PANTHER" id="PTHR47861">
    <property type="entry name" value="FKBP-TYPE PEPTIDYL-PROLYL CIS-TRANS ISOMERASE SLYD"/>
    <property type="match status" value="1"/>
</dbReference>
<comment type="subcellular location">
    <subcellularLocation>
        <location evidence="2">Cytoplasm</location>
    </subcellularLocation>
</comment>
<evidence type="ECO:0000256" key="1">
    <source>
        <dbReference type="ARBA" id="ARBA00000971"/>
    </source>
</evidence>
<feature type="domain" description="PPIase FKBP-type" evidence="11">
    <location>
        <begin position="11"/>
        <end position="88"/>
    </location>
</feature>
<dbReference type="GO" id="GO:0003755">
    <property type="term" value="F:peptidyl-prolyl cis-trans isomerase activity"/>
    <property type="evidence" value="ECO:0007669"/>
    <property type="project" value="UniProtKB-UniRule"/>
</dbReference>
<accession>A0A7C1JZL1</accession>
<keyword evidence="5 9" id="KW-0697">Rotamase</keyword>